<gene>
    <name evidence="1" type="ORF">FKW44_017733</name>
</gene>
<protein>
    <submittedName>
        <fullName evidence="1">LOC100123278</fullName>
    </submittedName>
</protein>
<organism evidence="1 2">
    <name type="scientific">Caligus rogercresseyi</name>
    <name type="common">Sea louse</name>
    <dbReference type="NCBI Taxonomy" id="217165"/>
    <lineage>
        <taxon>Eukaryota</taxon>
        <taxon>Metazoa</taxon>
        <taxon>Ecdysozoa</taxon>
        <taxon>Arthropoda</taxon>
        <taxon>Crustacea</taxon>
        <taxon>Multicrustacea</taxon>
        <taxon>Hexanauplia</taxon>
        <taxon>Copepoda</taxon>
        <taxon>Siphonostomatoida</taxon>
        <taxon>Caligidae</taxon>
        <taxon>Caligus</taxon>
    </lineage>
</organism>
<reference evidence="2" key="1">
    <citation type="submission" date="2021-01" db="EMBL/GenBank/DDBJ databases">
        <title>Caligus Genome Assembly.</title>
        <authorList>
            <person name="Gallardo-Escarate C."/>
        </authorList>
    </citation>
    <scope>NUCLEOTIDE SEQUENCE [LARGE SCALE GENOMIC DNA]</scope>
</reference>
<dbReference type="Proteomes" id="UP000595437">
    <property type="component" value="Chromosome 12"/>
</dbReference>
<evidence type="ECO:0000313" key="2">
    <source>
        <dbReference type="Proteomes" id="UP000595437"/>
    </source>
</evidence>
<dbReference type="AlphaFoldDB" id="A0A7T8JWB3"/>
<accession>A0A7T8JWB3</accession>
<dbReference type="EMBL" id="CP045901">
    <property type="protein sequence ID" value="QQP37463.1"/>
    <property type="molecule type" value="Genomic_DNA"/>
</dbReference>
<evidence type="ECO:0000313" key="1">
    <source>
        <dbReference type="EMBL" id="QQP37463.1"/>
    </source>
</evidence>
<proteinExistence type="predicted"/>
<sequence length="74" mass="8209">MSVALVHLFLCALDSRVHRIAPLRHNMSVMGSQLEIDMDPEGDAAVIPRHQGHTGTGCYRLFDHRLEETAISGQ</sequence>
<name>A0A7T8JWB3_CALRO</name>
<keyword evidence="2" id="KW-1185">Reference proteome</keyword>